<dbReference type="InterPro" id="IPR002913">
    <property type="entry name" value="START_lipid-bd_dom"/>
</dbReference>
<dbReference type="CDD" id="cd00177">
    <property type="entry name" value="START"/>
    <property type="match status" value="1"/>
</dbReference>
<gene>
    <name evidence="2" type="ORF">EIN_410800</name>
</gene>
<feature type="domain" description="START" evidence="1">
    <location>
        <begin position="32"/>
        <end position="218"/>
    </location>
</feature>
<dbReference type="OrthoDB" id="5403181at2759"/>
<dbReference type="PANTHER" id="PTHR19308">
    <property type="entry name" value="PHOSPHATIDYLCHOLINE TRANSFER PROTEIN"/>
    <property type="match status" value="1"/>
</dbReference>
<dbReference type="PROSITE" id="PS50848">
    <property type="entry name" value="START"/>
    <property type="match status" value="1"/>
</dbReference>
<protein>
    <recommendedName>
        <fullName evidence="1">START domain-containing protein</fullName>
    </recommendedName>
</protein>
<accession>A0A0A1U116</accession>
<evidence type="ECO:0000313" key="3">
    <source>
        <dbReference type="Proteomes" id="UP000014680"/>
    </source>
</evidence>
<keyword evidence="3" id="KW-1185">Reference proteome</keyword>
<dbReference type="KEGG" id="eiv:EIN_410800"/>
<dbReference type="AlphaFoldDB" id="A0A0A1U116"/>
<dbReference type="SUPFAM" id="SSF55961">
    <property type="entry name" value="Bet v1-like"/>
    <property type="match status" value="1"/>
</dbReference>
<organism evidence="2 3">
    <name type="scientific">Entamoeba invadens IP1</name>
    <dbReference type="NCBI Taxonomy" id="370355"/>
    <lineage>
        <taxon>Eukaryota</taxon>
        <taxon>Amoebozoa</taxon>
        <taxon>Evosea</taxon>
        <taxon>Archamoebae</taxon>
        <taxon>Mastigamoebida</taxon>
        <taxon>Entamoebidae</taxon>
        <taxon>Entamoeba</taxon>
    </lineage>
</organism>
<dbReference type="EMBL" id="KB206788">
    <property type="protein sequence ID" value="ELP87737.1"/>
    <property type="molecule type" value="Genomic_DNA"/>
</dbReference>
<dbReference type="Gene3D" id="3.30.530.20">
    <property type="match status" value="1"/>
</dbReference>
<dbReference type="PANTHER" id="PTHR19308:SF55">
    <property type="entry name" value="START DOMAIN-CONTAINING PROTEIN"/>
    <property type="match status" value="1"/>
</dbReference>
<dbReference type="InterPro" id="IPR051213">
    <property type="entry name" value="START_lipid_transfer"/>
</dbReference>
<dbReference type="VEuPathDB" id="AmoebaDB:EIN_410800"/>
<sequence>MSVEPTCTTHDDFKKEAAAMREWFTNEMKLEWTPIAYNNPDVKLYELPMRGYSHRTRCRVHCNSTYEQMLKFNMDTTLEELKKYDKSMLNYEIFDKVDDTSIIITHTAFSVTWPVTARQFVSLHDNYDVDNGHVFIQTSIKNDKVKSNPKYVTAFKKSGLFIEKDKEDDKKCYIERIIEMDPRGSIPTFITSSYKTNDAERLLEMRAYVDQKVKKGEL</sequence>
<dbReference type="InterPro" id="IPR023393">
    <property type="entry name" value="START-like_dom_sf"/>
</dbReference>
<proteinExistence type="predicted"/>
<dbReference type="Proteomes" id="UP000014680">
    <property type="component" value="Unassembled WGS sequence"/>
</dbReference>
<name>A0A0A1U116_ENTIV</name>
<evidence type="ECO:0000259" key="1">
    <source>
        <dbReference type="PROSITE" id="PS50848"/>
    </source>
</evidence>
<dbReference type="GO" id="GO:0008289">
    <property type="term" value="F:lipid binding"/>
    <property type="evidence" value="ECO:0007669"/>
    <property type="project" value="InterPro"/>
</dbReference>
<dbReference type="OMA" id="AMREWFT"/>
<dbReference type="Pfam" id="PF01852">
    <property type="entry name" value="START"/>
    <property type="match status" value="1"/>
</dbReference>
<dbReference type="GeneID" id="14886751"/>
<dbReference type="RefSeq" id="XP_004254508.1">
    <property type="nucleotide sequence ID" value="XM_004254460.1"/>
</dbReference>
<reference evidence="2 3" key="1">
    <citation type="submission" date="2012-10" db="EMBL/GenBank/DDBJ databases">
        <authorList>
            <person name="Zafar N."/>
            <person name="Inman J."/>
            <person name="Hall N."/>
            <person name="Lorenzi H."/>
            <person name="Caler E."/>
        </authorList>
    </citation>
    <scope>NUCLEOTIDE SEQUENCE [LARGE SCALE GENOMIC DNA]</scope>
    <source>
        <strain evidence="2 3">IP1</strain>
    </source>
</reference>
<evidence type="ECO:0000313" key="2">
    <source>
        <dbReference type="EMBL" id="ELP87737.1"/>
    </source>
</evidence>
<dbReference type="GO" id="GO:0005737">
    <property type="term" value="C:cytoplasm"/>
    <property type="evidence" value="ECO:0007669"/>
    <property type="project" value="UniProtKB-ARBA"/>
</dbReference>